<sequence length="62" mass="7181">MERFQSFGERAWFEWLGRKGSCGKERITEVVVSKSFSSESFISESFIETKSSVNVYDNFVLT</sequence>
<reference evidence="1" key="1">
    <citation type="journal article" date="2020" name="Stud. Mycol.">
        <title>101 Dothideomycetes genomes: a test case for predicting lifestyles and emergence of pathogens.</title>
        <authorList>
            <person name="Haridas S."/>
            <person name="Albert R."/>
            <person name="Binder M."/>
            <person name="Bloem J."/>
            <person name="Labutti K."/>
            <person name="Salamov A."/>
            <person name="Andreopoulos B."/>
            <person name="Baker S."/>
            <person name="Barry K."/>
            <person name="Bills G."/>
            <person name="Bluhm B."/>
            <person name="Cannon C."/>
            <person name="Castanera R."/>
            <person name="Culley D."/>
            <person name="Daum C."/>
            <person name="Ezra D."/>
            <person name="Gonzalez J."/>
            <person name="Henrissat B."/>
            <person name="Kuo A."/>
            <person name="Liang C."/>
            <person name="Lipzen A."/>
            <person name="Lutzoni F."/>
            <person name="Magnuson J."/>
            <person name="Mondo S."/>
            <person name="Nolan M."/>
            <person name="Ohm R."/>
            <person name="Pangilinan J."/>
            <person name="Park H.-J."/>
            <person name="Ramirez L."/>
            <person name="Alfaro M."/>
            <person name="Sun H."/>
            <person name="Tritt A."/>
            <person name="Yoshinaga Y."/>
            <person name="Zwiers L.-H."/>
            <person name="Turgeon B."/>
            <person name="Goodwin S."/>
            <person name="Spatafora J."/>
            <person name="Crous P."/>
            <person name="Grigoriev I."/>
        </authorList>
    </citation>
    <scope>NUCLEOTIDE SEQUENCE</scope>
    <source>
        <strain evidence="1">CBS 113979</strain>
    </source>
</reference>
<evidence type="ECO:0000313" key="2">
    <source>
        <dbReference type="Proteomes" id="UP000800041"/>
    </source>
</evidence>
<evidence type="ECO:0000313" key="1">
    <source>
        <dbReference type="EMBL" id="KAF1987147.1"/>
    </source>
</evidence>
<proteinExistence type="predicted"/>
<accession>A0A6G1H268</accession>
<organism evidence="1 2">
    <name type="scientific">Aulographum hederae CBS 113979</name>
    <dbReference type="NCBI Taxonomy" id="1176131"/>
    <lineage>
        <taxon>Eukaryota</taxon>
        <taxon>Fungi</taxon>
        <taxon>Dikarya</taxon>
        <taxon>Ascomycota</taxon>
        <taxon>Pezizomycotina</taxon>
        <taxon>Dothideomycetes</taxon>
        <taxon>Pleosporomycetidae</taxon>
        <taxon>Aulographales</taxon>
        <taxon>Aulographaceae</taxon>
    </lineage>
</organism>
<dbReference type="AlphaFoldDB" id="A0A6G1H268"/>
<dbReference type="Proteomes" id="UP000800041">
    <property type="component" value="Unassembled WGS sequence"/>
</dbReference>
<dbReference type="EMBL" id="ML977154">
    <property type="protein sequence ID" value="KAF1987147.1"/>
    <property type="molecule type" value="Genomic_DNA"/>
</dbReference>
<name>A0A6G1H268_9PEZI</name>
<keyword evidence="2" id="KW-1185">Reference proteome</keyword>
<gene>
    <name evidence="1" type="ORF">K402DRAFT_393312</name>
</gene>
<protein>
    <submittedName>
        <fullName evidence="1">Uncharacterized protein</fullName>
    </submittedName>
</protein>